<dbReference type="AlphaFoldDB" id="A0AAV3YA77"/>
<dbReference type="EMBL" id="BLXT01000663">
    <property type="protein sequence ID" value="GFN79362.1"/>
    <property type="molecule type" value="Genomic_DNA"/>
</dbReference>
<organism evidence="2 3">
    <name type="scientific">Plakobranchus ocellatus</name>
    <dbReference type="NCBI Taxonomy" id="259542"/>
    <lineage>
        <taxon>Eukaryota</taxon>
        <taxon>Metazoa</taxon>
        <taxon>Spiralia</taxon>
        <taxon>Lophotrochozoa</taxon>
        <taxon>Mollusca</taxon>
        <taxon>Gastropoda</taxon>
        <taxon>Heterobranchia</taxon>
        <taxon>Euthyneura</taxon>
        <taxon>Panpulmonata</taxon>
        <taxon>Sacoglossa</taxon>
        <taxon>Placobranchoidea</taxon>
        <taxon>Plakobranchidae</taxon>
        <taxon>Plakobranchus</taxon>
    </lineage>
</organism>
<gene>
    <name evidence="2" type="ORF">PoB_000586800</name>
</gene>
<feature type="compositionally biased region" description="Basic and acidic residues" evidence="1">
    <location>
        <begin position="66"/>
        <end position="81"/>
    </location>
</feature>
<reference evidence="2 3" key="1">
    <citation type="journal article" date="2021" name="Elife">
        <title>Chloroplast acquisition without the gene transfer in kleptoplastic sea slugs, Plakobranchus ocellatus.</title>
        <authorList>
            <person name="Maeda T."/>
            <person name="Takahashi S."/>
            <person name="Yoshida T."/>
            <person name="Shimamura S."/>
            <person name="Takaki Y."/>
            <person name="Nagai Y."/>
            <person name="Toyoda A."/>
            <person name="Suzuki Y."/>
            <person name="Arimoto A."/>
            <person name="Ishii H."/>
            <person name="Satoh N."/>
            <person name="Nishiyama T."/>
            <person name="Hasebe M."/>
            <person name="Maruyama T."/>
            <person name="Minagawa J."/>
            <person name="Obokata J."/>
            <person name="Shigenobu S."/>
        </authorList>
    </citation>
    <scope>NUCLEOTIDE SEQUENCE [LARGE SCALE GENOMIC DNA]</scope>
</reference>
<dbReference type="Proteomes" id="UP000735302">
    <property type="component" value="Unassembled WGS sequence"/>
</dbReference>
<feature type="region of interest" description="Disordered" evidence="1">
    <location>
        <begin position="33"/>
        <end position="112"/>
    </location>
</feature>
<accession>A0AAV3YA77</accession>
<comment type="caution">
    <text evidence="2">The sequence shown here is derived from an EMBL/GenBank/DDBJ whole genome shotgun (WGS) entry which is preliminary data.</text>
</comment>
<feature type="compositionally biased region" description="Polar residues" evidence="1">
    <location>
        <begin position="83"/>
        <end position="103"/>
    </location>
</feature>
<evidence type="ECO:0000256" key="1">
    <source>
        <dbReference type="SAM" id="MobiDB-lite"/>
    </source>
</evidence>
<evidence type="ECO:0000313" key="3">
    <source>
        <dbReference type="Proteomes" id="UP000735302"/>
    </source>
</evidence>
<keyword evidence="3" id="KW-1185">Reference proteome</keyword>
<protein>
    <submittedName>
        <fullName evidence="2">Uncharacterized protein</fullName>
    </submittedName>
</protein>
<evidence type="ECO:0000313" key="2">
    <source>
        <dbReference type="EMBL" id="GFN79362.1"/>
    </source>
</evidence>
<sequence>MDSREEIVQQIGLLEHRGERKVIYLKQELERLHEKEREREEREFQLTRNGGEFSKKGIEKKKSKAVKGEEEQKARKSKLADPETSSSGGTNSQARLPNLSNSGMEKMIQTAG</sequence>
<name>A0AAV3YA77_9GAST</name>
<feature type="compositionally biased region" description="Basic and acidic residues" evidence="1">
    <location>
        <begin position="33"/>
        <end position="45"/>
    </location>
</feature>
<proteinExistence type="predicted"/>